<dbReference type="SUPFAM" id="SSF49562">
    <property type="entry name" value="C2 domain (Calcium/lipid-binding domain, CaLB)"/>
    <property type="match status" value="1"/>
</dbReference>
<dbReference type="SMART" id="SM00239">
    <property type="entry name" value="C2"/>
    <property type="match status" value="1"/>
</dbReference>
<reference evidence="3" key="1">
    <citation type="submission" date="2015-04" db="UniProtKB">
        <authorList>
            <consortium name="EnsemblPlants"/>
        </authorList>
    </citation>
    <scope>IDENTIFICATION</scope>
</reference>
<dbReference type="Gramene" id="OPUNC02G06810.4">
    <property type="protein sequence ID" value="OPUNC02G06810.4"/>
    <property type="gene ID" value="OPUNC02G06810"/>
</dbReference>
<evidence type="ECO:0000313" key="3">
    <source>
        <dbReference type="EnsemblPlants" id="OPUNC02G06810.4"/>
    </source>
</evidence>
<evidence type="ECO:0000256" key="1">
    <source>
        <dbReference type="SAM" id="Phobius"/>
    </source>
</evidence>
<protein>
    <recommendedName>
        <fullName evidence="2">C2 domain-containing protein</fullName>
    </recommendedName>
</protein>
<dbReference type="AlphaFoldDB" id="A0A0E0JWZ0"/>
<dbReference type="CDD" id="cd00030">
    <property type="entry name" value="C2"/>
    <property type="match status" value="1"/>
</dbReference>
<feature type="domain" description="C2" evidence="2">
    <location>
        <begin position="1"/>
        <end position="120"/>
    </location>
</feature>
<dbReference type="InterPro" id="IPR044511">
    <property type="entry name" value="At1g03370/At5g50170-like"/>
</dbReference>
<reference evidence="3" key="2">
    <citation type="submission" date="2018-05" db="EMBL/GenBank/DDBJ databases">
        <title>OpunRS2 (Oryza punctata Reference Sequence Version 2).</title>
        <authorList>
            <person name="Zhang J."/>
            <person name="Kudrna D."/>
            <person name="Lee S."/>
            <person name="Talag J."/>
            <person name="Welchert J."/>
            <person name="Wing R.A."/>
        </authorList>
    </citation>
    <scope>NUCLEOTIDE SEQUENCE [LARGE SCALE GENOMIC DNA]</scope>
</reference>
<organism evidence="3">
    <name type="scientific">Oryza punctata</name>
    <name type="common">Red rice</name>
    <dbReference type="NCBI Taxonomy" id="4537"/>
    <lineage>
        <taxon>Eukaryota</taxon>
        <taxon>Viridiplantae</taxon>
        <taxon>Streptophyta</taxon>
        <taxon>Embryophyta</taxon>
        <taxon>Tracheophyta</taxon>
        <taxon>Spermatophyta</taxon>
        <taxon>Magnoliopsida</taxon>
        <taxon>Liliopsida</taxon>
        <taxon>Poales</taxon>
        <taxon>Poaceae</taxon>
        <taxon>BOP clade</taxon>
        <taxon>Oryzoideae</taxon>
        <taxon>Oryzeae</taxon>
        <taxon>Oryzinae</taxon>
        <taxon>Oryza</taxon>
    </lineage>
</organism>
<dbReference type="InterPro" id="IPR035892">
    <property type="entry name" value="C2_domain_sf"/>
</dbReference>
<keyword evidence="1" id="KW-1133">Transmembrane helix</keyword>
<dbReference type="Proteomes" id="UP000026962">
    <property type="component" value="Chromosome 2"/>
</dbReference>
<keyword evidence="1" id="KW-0472">Membrane</keyword>
<evidence type="ECO:0000259" key="2">
    <source>
        <dbReference type="PROSITE" id="PS50004"/>
    </source>
</evidence>
<dbReference type="HOGENOM" id="CLU_1698353_0_0_1"/>
<dbReference type="EnsemblPlants" id="OPUNC02G06810.4">
    <property type="protein sequence ID" value="OPUNC02G06810.4"/>
    <property type="gene ID" value="OPUNC02G06810"/>
</dbReference>
<dbReference type="PROSITE" id="PS50004">
    <property type="entry name" value="C2"/>
    <property type="match status" value="1"/>
</dbReference>
<dbReference type="Pfam" id="PF00168">
    <property type="entry name" value="C2"/>
    <property type="match status" value="1"/>
</dbReference>
<keyword evidence="4" id="KW-1185">Reference proteome</keyword>
<dbReference type="PANTHER" id="PTHR46296:SF4">
    <property type="entry name" value="OS02G0199800 PROTEIN"/>
    <property type="match status" value="1"/>
</dbReference>
<keyword evidence="1" id="KW-0812">Transmembrane</keyword>
<accession>A0A0E0JWZ0</accession>
<feature type="transmembrane region" description="Helical" evidence="1">
    <location>
        <begin position="102"/>
        <end position="123"/>
    </location>
</feature>
<evidence type="ECO:0000313" key="4">
    <source>
        <dbReference type="Proteomes" id="UP000026962"/>
    </source>
</evidence>
<sequence>MARPVGGGGGGERPGSAPMRLCVHVVEARGLPAAYLTGHSDPYVRLQMGRRRAKTTVVKKCLSPLWDEEFGFLVGDVEEELVVSVLNEEGYFGGGFLGRVKVPLSVVMAAEGLSLGTAWYHLYSKGGRFRRKRRGLICYFTSIRLMFHCYSVLKV</sequence>
<dbReference type="PANTHER" id="PTHR46296">
    <property type="entry name" value="BNAA05G37250D PROTEIN"/>
    <property type="match status" value="1"/>
</dbReference>
<dbReference type="Gene3D" id="2.60.40.150">
    <property type="entry name" value="C2 domain"/>
    <property type="match status" value="1"/>
</dbReference>
<dbReference type="InterPro" id="IPR000008">
    <property type="entry name" value="C2_dom"/>
</dbReference>
<proteinExistence type="predicted"/>
<name>A0A0E0JWZ0_ORYPU</name>